<gene>
    <name evidence="1" type="ORF">DAY19_06180</name>
</gene>
<proteinExistence type="predicted"/>
<keyword evidence="2" id="KW-1185">Reference proteome</keyword>
<name>A0ABY0IE89_9BACT</name>
<evidence type="ECO:0000313" key="1">
    <source>
        <dbReference type="EMBL" id="RZF21268.1"/>
    </source>
</evidence>
<evidence type="ECO:0008006" key="3">
    <source>
        <dbReference type="Google" id="ProtNLM"/>
    </source>
</evidence>
<dbReference type="EMBL" id="QDKL01000002">
    <property type="protein sequence ID" value="RZF21268.1"/>
    <property type="molecule type" value="Genomic_DNA"/>
</dbReference>
<reference evidence="2" key="1">
    <citation type="journal article" date="2019" name="Int. J. Syst. Evol. Microbiol.">
        <title>Halobacteriovorax valvorus sp. nov., a novel prokaryotic predator isolated from coastal seawater of China.</title>
        <authorList>
            <person name="Chen M.-X."/>
        </authorList>
    </citation>
    <scope>NUCLEOTIDE SEQUENCE [LARGE SCALE GENOMIC DNA]</scope>
    <source>
        <strain evidence="2">BL9</strain>
    </source>
</reference>
<comment type="caution">
    <text evidence="1">The sequence shown here is derived from an EMBL/GenBank/DDBJ whole genome shotgun (WGS) entry which is preliminary data.</text>
</comment>
<sequence length="450" mass="51291">MKTALIICDNEVLNSIYSVNLKTYTELNLIFESSLDKALIHIEDPDVAIDVLVTMASIDGEDTALLAYHNCIENDRDIPSIVIGEGDLIPDENHIVKNQFDIPGIIQNIFKSLGMNPKEVLAVITEDLYEMPIRLFFPFKKAFCDTYYMLENNGQSAPTKIFDKESDVWPKVREFLDQGVSNLLIPAKERFAFTKKVTQLLIESMEQITPETPQQESLDFVEQSIDAVAEQLFEDQEVTKEVIQLSQMCMDTMEEVIEDVPDLKSLLKDLAALKSGFLYSHSIIAGYVSTHILDNVEWGGDAHKEKLKFVLYFHDMYLVQIYKKHPDLMYEDKLIFDPNITEDEKEIIINHASEAADAIRRYPGCPLGADVIIMQHHGTPNGQGFATSYKDDISPLAKVLIIAEAFTEEIYQKIENKVPVNVEEIMEKLKERFTKHTYKKIINTLANIKI</sequence>
<accession>A0ABY0IE89</accession>
<evidence type="ECO:0000313" key="2">
    <source>
        <dbReference type="Proteomes" id="UP000443582"/>
    </source>
</evidence>
<organism evidence="1 2">
    <name type="scientific">Halobacteriovorax vibrionivorans</name>
    <dbReference type="NCBI Taxonomy" id="2152716"/>
    <lineage>
        <taxon>Bacteria</taxon>
        <taxon>Pseudomonadati</taxon>
        <taxon>Bdellovibrionota</taxon>
        <taxon>Bacteriovoracia</taxon>
        <taxon>Bacteriovoracales</taxon>
        <taxon>Halobacteriovoraceae</taxon>
        <taxon>Halobacteriovorax</taxon>
    </lineage>
</organism>
<dbReference type="Proteomes" id="UP000443582">
    <property type="component" value="Unassembled WGS sequence"/>
</dbReference>
<dbReference type="Gene3D" id="1.10.3210.10">
    <property type="entry name" value="Hypothetical protein af1432"/>
    <property type="match status" value="1"/>
</dbReference>
<protein>
    <recommendedName>
        <fullName evidence="3">HD-GYP domain-containing protein</fullName>
    </recommendedName>
</protein>
<dbReference type="RefSeq" id="WP_114706335.1">
    <property type="nucleotide sequence ID" value="NZ_QDKL01000002.1"/>
</dbReference>